<keyword evidence="2" id="KW-0436">Ligase</keyword>
<name>A0A9Q8L6T4_PASFU</name>
<evidence type="ECO:0000313" key="3">
    <source>
        <dbReference type="Proteomes" id="UP000756132"/>
    </source>
</evidence>
<dbReference type="GO" id="GO:0006631">
    <property type="term" value="P:fatty acid metabolic process"/>
    <property type="evidence" value="ECO:0007669"/>
    <property type="project" value="TreeGrafter"/>
</dbReference>
<reference evidence="2" key="2">
    <citation type="journal article" date="2022" name="Microb. Genom.">
        <title>A chromosome-scale genome assembly of the tomato pathogen Cladosporium fulvum reveals a compartmentalized genome architecture and the presence of a dispensable chromosome.</title>
        <authorList>
            <person name="Zaccaron A.Z."/>
            <person name="Chen L.H."/>
            <person name="Samaras A."/>
            <person name="Stergiopoulos I."/>
        </authorList>
    </citation>
    <scope>NUCLEOTIDE SEQUENCE</scope>
    <source>
        <strain evidence="2">Race5_Kim</strain>
    </source>
</reference>
<dbReference type="Pfam" id="PF00501">
    <property type="entry name" value="AMP-binding"/>
    <property type="match status" value="1"/>
</dbReference>
<dbReference type="GO" id="GO:0031956">
    <property type="term" value="F:medium-chain fatty acid-CoA ligase activity"/>
    <property type="evidence" value="ECO:0007669"/>
    <property type="project" value="TreeGrafter"/>
</dbReference>
<dbReference type="EMBL" id="CP090163">
    <property type="protein sequence ID" value="UJO11905.1"/>
    <property type="molecule type" value="Genomic_DNA"/>
</dbReference>
<organism evidence="2 3">
    <name type="scientific">Passalora fulva</name>
    <name type="common">Tomato leaf mold</name>
    <name type="synonym">Cladosporium fulvum</name>
    <dbReference type="NCBI Taxonomy" id="5499"/>
    <lineage>
        <taxon>Eukaryota</taxon>
        <taxon>Fungi</taxon>
        <taxon>Dikarya</taxon>
        <taxon>Ascomycota</taxon>
        <taxon>Pezizomycotina</taxon>
        <taxon>Dothideomycetes</taxon>
        <taxon>Dothideomycetidae</taxon>
        <taxon>Mycosphaerellales</taxon>
        <taxon>Mycosphaerellaceae</taxon>
        <taxon>Fulvia</taxon>
    </lineage>
</organism>
<dbReference type="AlphaFoldDB" id="A0A9Q8L6T4"/>
<dbReference type="KEGG" id="ffu:CLAFUR5_01594"/>
<dbReference type="PANTHER" id="PTHR43201:SF6">
    <property type="entry name" value="ACYL COA SYNTHETASE (EUROFUNG)"/>
    <property type="match status" value="1"/>
</dbReference>
<protein>
    <submittedName>
        <fullName evidence="2">Acyl-CoA ligase sidI</fullName>
    </submittedName>
</protein>
<evidence type="ECO:0000259" key="1">
    <source>
        <dbReference type="Pfam" id="PF00501"/>
    </source>
</evidence>
<dbReference type="PANTHER" id="PTHR43201">
    <property type="entry name" value="ACYL-COA SYNTHETASE"/>
    <property type="match status" value="1"/>
</dbReference>
<feature type="domain" description="AMP-dependent synthetase/ligase" evidence="1">
    <location>
        <begin position="2"/>
        <end position="295"/>
    </location>
</feature>
<proteinExistence type="predicted"/>
<evidence type="ECO:0000313" key="2">
    <source>
        <dbReference type="EMBL" id="UJO11905.1"/>
    </source>
</evidence>
<sequence length="401" mass="43703">MGVRKGDVVGVMAGNCQEHIDIFSSAARIGAPVASMHATFTLDELCGALASSTCKVLFIATKIGKRDTSALIEMAGRLCNEDSNLEHVITIGEPQLWSETTNYQVWQTFLQRSESVFIDEALLIHFAQLVSPTEPISLQFTSGTMGNPKLATLTHFNILNNALFMGNAMDLCSRDVLCCPAPLSHCSGLVVGFLNALVHGTMLVLPSQVFEAERTVDALVQERCTAIIGVPTMYLAELEVLKTRSLDKAFLRTGLIAGANVAPALMERIYAELGAEAMLIAYGMTETGPITFCFMDNEGYCYVSGRLKDIIIRGGQNIYPAEIEERLLQLPTIAEAVVVEIREWIRETLGRHKAPKHIFWVGVGKGLASIPKTGSGKPAKHELRKIALELLQDINVGQARL</sequence>
<dbReference type="GeneID" id="71981472"/>
<accession>A0A9Q8L6T4</accession>
<dbReference type="OrthoDB" id="10253115at2759"/>
<dbReference type="SUPFAM" id="SSF56801">
    <property type="entry name" value="Acetyl-CoA synthetase-like"/>
    <property type="match status" value="1"/>
</dbReference>
<keyword evidence="3" id="KW-1185">Reference proteome</keyword>
<dbReference type="RefSeq" id="XP_047756271.1">
    <property type="nucleotide sequence ID" value="XM_047900742.1"/>
</dbReference>
<dbReference type="InterPro" id="IPR045851">
    <property type="entry name" value="AMP-bd_C_sf"/>
</dbReference>
<gene>
    <name evidence="2" type="ORF">CLAFUR5_01594</name>
</gene>
<dbReference type="InterPro" id="IPR000873">
    <property type="entry name" value="AMP-dep_synth/lig_dom"/>
</dbReference>
<dbReference type="Gene3D" id="3.40.50.980">
    <property type="match status" value="2"/>
</dbReference>
<dbReference type="Proteomes" id="UP000756132">
    <property type="component" value="Chromosome 1"/>
</dbReference>
<reference evidence="2" key="1">
    <citation type="submission" date="2021-12" db="EMBL/GenBank/DDBJ databases">
        <authorList>
            <person name="Zaccaron A."/>
            <person name="Stergiopoulos I."/>
        </authorList>
    </citation>
    <scope>NUCLEOTIDE SEQUENCE</scope>
    <source>
        <strain evidence="2">Race5_Kim</strain>
    </source>
</reference>
<dbReference type="Gene3D" id="3.30.300.30">
    <property type="match status" value="2"/>
</dbReference>